<dbReference type="Proteomes" id="UP000265520">
    <property type="component" value="Unassembled WGS sequence"/>
</dbReference>
<feature type="non-terminal residue" evidence="1">
    <location>
        <position position="1"/>
    </location>
</feature>
<keyword evidence="2" id="KW-1185">Reference proteome</keyword>
<dbReference type="EMBL" id="LXQA010238526">
    <property type="protein sequence ID" value="MCI36895.1"/>
    <property type="molecule type" value="Genomic_DNA"/>
</dbReference>
<reference evidence="1 2" key="1">
    <citation type="journal article" date="2018" name="Front. Plant Sci.">
        <title>Red Clover (Trifolium pratense) and Zigzag Clover (T. medium) - A Picture of Genomic Similarities and Differences.</title>
        <authorList>
            <person name="Dluhosova J."/>
            <person name="Istvanek J."/>
            <person name="Nedelnik J."/>
            <person name="Repkova J."/>
        </authorList>
    </citation>
    <scope>NUCLEOTIDE SEQUENCE [LARGE SCALE GENOMIC DNA]</scope>
    <source>
        <strain evidence="2">cv. 10/8</strain>
        <tissue evidence="1">Leaf</tissue>
    </source>
</reference>
<name>A0A392RMW6_9FABA</name>
<evidence type="ECO:0000313" key="1">
    <source>
        <dbReference type="EMBL" id="MCI36895.1"/>
    </source>
</evidence>
<sequence length="95" mass="10965">VYWRVAPVSFEEVGRSLPVARRTGQCGALRRLLRIQSWKFRVSARRADSCGAARTFICSSRAWRREHGAARSCEIYIKEKSFSDLGVLFWLVTRD</sequence>
<dbReference type="AlphaFoldDB" id="A0A392RMW6"/>
<proteinExistence type="predicted"/>
<protein>
    <submittedName>
        <fullName evidence="1">Uncharacterized protein</fullName>
    </submittedName>
</protein>
<accession>A0A392RMW6</accession>
<organism evidence="1 2">
    <name type="scientific">Trifolium medium</name>
    <dbReference type="NCBI Taxonomy" id="97028"/>
    <lineage>
        <taxon>Eukaryota</taxon>
        <taxon>Viridiplantae</taxon>
        <taxon>Streptophyta</taxon>
        <taxon>Embryophyta</taxon>
        <taxon>Tracheophyta</taxon>
        <taxon>Spermatophyta</taxon>
        <taxon>Magnoliopsida</taxon>
        <taxon>eudicotyledons</taxon>
        <taxon>Gunneridae</taxon>
        <taxon>Pentapetalae</taxon>
        <taxon>rosids</taxon>
        <taxon>fabids</taxon>
        <taxon>Fabales</taxon>
        <taxon>Fabaceae</taxon>
        <taxon>Papilionoideae</taxon>
        <taxon>50 kb inversion clade</taxon>
        <taxon>NPAAA clade</taxon>
        <taxon>Hologalegina</taxon>
        <taxon>IRL clade</taxon>
        <taxon>Trifolieae</taxon>
        <taxon>Trifolium</taxon>
    </lineage>
</organism>
<evidence type="ECO:0000313" key="2">
    <source>
        <dbReference type="Proteomes" id="UP000265520"/>
    </source>
</evidence>
<comment type="caution">
    <text evidence="1">The sequence shown here is derived from an EMBL/GenBank/DDBJ whole genome shotgun (WGS) entry which is preliminary data.</text>
</comment>